<proteinExistence type="predicted"/>
<dbReference type="AlphaFoldDB" id="A0A2T4N024"/>
<comment type="caution">
    <text evidence="1">The sequence shown here is derived from an EMBL/GenBank/DDBJ whole genome shotgun (WGS) entry which is preliminary data.</text>
</comment>
<name>A0A2T4N024_AERVE</name>
<reference evidence="1 2" key="1">
    <citation type="submission" date="2018-03" db="EMBL/GenBank/DDBJ databases">
        <title>Aeromonas veronii whole genome sequencing and analysis.</title>
        <authorList>
            <person name="Xie H."/>
            <person name="Liu T."/>
            <person name="Wang K."/>
        </authorList>
    </citation>
    <scope>NUCLEOTIDE SEQUENCE [LARGE SCALE GENOMIC DNA]</scope>
    <source>
        <strain evidence="1 2">XH.VA.1</strain>
    </source>
</reference>
<evidence type="ECO:0000313" key="2">
    <source>
        <dbReference type="Proteomes" id="UP000241986"/>
    </source>
</evidence>
<accession>A0A2T4N024</accession>
<dbReference type="RefSeq" id="WP_107684010.1">
    <property type="nucleotide sequence ID" value="NZ_PZKL01000037.1"/>
</dbReference>
<evidence type="ECO:0000313" key="1">
    <source>
        <dbReference type="EMBL" id="PTH80127.1"/>
    </source>
</evidence>
<sequence>MSAPSIIQILKSNDWEIRNGQLMHCVGAFLSLYGKKDFEYSKNAENESLISWTSDNGKVTINRYQADNVAKLRSLDGDARSTTEIVVNDEVVFSGGDYLNPLVATGNKDYMKETVAVAKDSPWLVEMYTHHKNVERQKSNENESSLGM</sequence>
<gene>
    <name evidence="1" type="ORF">DAA48_16315</name>
</gene>
<dbReference type="EMBL" id="PZKL01000037">
    <property type="protein sequence ID" value="PTH80127.1"/>
    <property type="molecule type" value="Genomic_DNA"/>
</dbReference>
<dbReference type="Proteomes" id="UP000241986">
    <property type="component" value="Unassembled WGS sequence"/>
</dbReference>
<protein>
    <submittedName>
        <fullName evidence="1">Uncharacterized protein</fullName>
    </submittedName>
</protein>
<organism evidence="1 2">
    <name type="scientific">Aeromonas veronii</name>
    <dbReference type="NCBI Taxonomy" id="654"/>
    <lineage>
        <taxon>Bacteria</taxon>
        <taxon>Pseudomonadati</taxon>
        <taxon>Pseudomonadota</taxon>
        <taxon>Gammaproteobacteria</taxon>
        <taxon>Aeromonadales</taxon>
        <taxon>Aeromonadaceae</taxon>
        <taxon>Aeromonas</taxon>
    </lineage>
</organism>